<dbReference type="AlphaFoldDB" id="A0A2Z3GY89"/>
<evidence type="ECO:0000256" key="1">
    <source>
        <dbReference type="SAM" id="Phobius"/>
    </source>
</evidence>
<evidence type="ECO:0000313" key="2">
    <source>
        <dbReference type="EMBL" id="AWM35815.1"/>
    </source>
</evidence>
<feature type="transmembrane region" description="Helical" evidence="1">
    <location>
        <begin position="125"/>
        <end position="143"/>
    </location>
</feature>
<dbReference type="KEGG" id="gog:C1280_01410"/>
<keyword evidence="1" id="KW-0472">Membrane</keyword>
<name>A0A2Z3GY89_9BACT</name>
<proteinExistence type="predicted"/>
<organism evidence="2 3">
    <name type="scientific">Gemmata obscuriglobus</name>
    <dbReference type="NCBI Taxonomy" id="114"/>
    <lineage>
        <taxon>Bacteria</taxon>
        <taxon>Pseudomonadati</taxon>
        <taxon>Planctomycetota</taxon>
        <taxon>Planctomycetia</taxon>
        <taxon>Gemmatales</taxon>
        <taxon>Gemmataceae</taxon>
        <taxon>Gemmata</taxon>
    </lineage>
</organism>
<dbReference type="EMBL" id="CP025958">
    <property type="protein sequence ID" value="AWM35815.1"/>
    <property type="molecule type" value="Genomic_DNA"/>
</dbReference>
<gene>
    <name evidence="2" type="ORF">C1280_01410</name>
</gene>
<dbReference type="RefSeq" id="WP_081471966.1">
    <property type="nucleotide sequence ID" value="NZ_CP025958.1"/>
</dbReference>
<keyword evidence="1" id="KW-0812">Transmembrane</keyword>
<feature type="transmembrane region" description="Helical" evidence="1">
    <location>
        <begin position="99"/>
        <end position="118"/>
    </location>
</feature>
<evidence type="ECO:0000313" key="3">
    <source>
        <dbReference type="Proteomes" id="UP000245802"/>
    </source>
</evidence>
<feature type="transmembrane region" description="Helical" evidence="1">
    <location>
        <begin position="37"/>
        <end position="55"/>
    </location>
</feature>
<dbReference type="OrthoDB" id="9816182at2"/>
<keyword evidence="3" id="KW-1185">Reference proteome</keyword>
<keyword evidence="1" id="KW-1133">Transmembrane helix</keyword>
<reference evidence="2 3" key="1">
    <citation type="submission" date="2018-01" db="EMBL/GenBank/DDBJ databases">
        <title>G. obscuriglobus.</title>
        <authorList>
            <person name="Franke J."/>
            <person name="Blomberg W."/>
            <person name="Selmecki A."/>
        </authorList>
    </citation>
    <scope>NUCLEOTIDE SEQUENCE [LARGE SCALE GENOMIC DNA]</scope>
    <source>
        <strain evidence="2 3">DSM 5831</strain>
    </source>
</reference>
<sequence length="165" mass="17412">MPSSEPSSERTASGITVGAGPRGLTASGVRLTRSVRLALGVLVLILLGAVGYVLSTVPPTGNAWYPKCTLHSATGLHCPGCGTTRAAHALLNGHIGQAIAYNAIVFLIFPLLPVLQFGARRIQRVTMWFALTAILLFGVLRNVPAEPFSRLAPHQLGATEELPRP</sequence>
<dbReference type="Pfam" id="PF10825">
    <property type="entry name" value="DUF2752"/>
    <property type="match status" value="1"/>
</dbReference>
<dbReference type="InterPro" id="IPR021215">
    <property type="entry name" value="DUF2752"/>
</dbReference>
<accession>A0A2Z3GY89</accession>
<dbReference type="Proteomes" id="UP000245802">
    <property type="component" value="Chromosome"/>
</dbReference>
<protein>
    <submittedName>
        <fullName evidence="2">DUF2752 domain-containing protein</fullName>
    </submittedName>
</protein>